<organism evidence="1 2">
    <name type="scientific">Hymenobacter ginkgonis</name>
    <dbReference type="NCBI Taxonomy" id="2682976"/>
    <lineage>
        <taxon>Bacteria</taxon>
        <taxon>Pseudomonadati</taxon>
        <taxon>Bacteroidota</taxon>
        <taxon>Cytophagia</taxon>
        <taxon>Cytophagales</taxon>
        <taxon>Hymenobacteraceae</taxon>
        <taxon>Hymenobacter</taxon>
    </lineage>
</organism>
<protein>
    <recommendedName>
        <fullName evidence="3">Terminase small subunit</fullName>
    </recommendedName>
</protein>
<dbReference type="EMBL" id="WQKZ01000004">
    <property type="protein sequence ID" value="MVN78086.1"/>
    <property type="molecule type" value="Genomic_DNA"/>
</dbReference>
<reference evidence="1 2" key="1">
    <citation type="submission" date="2019-12" db="EMBL/GenBank/DDBJ databases">
        <title>Hymenobacter sp. HMF4947 Genome sequencing and assembly.</title>
        <authorList>
            <person name="Kang H."/>
            <person name="Cha I."/>
            <person name="Kim H."/>
            <person name="Joh K."/>
        </authorList>
    </citation>
    <scope>NUCLEOTIDE SEQUENCE [LARGE SCALE GENOMIC DNA]</scope>
    <source>
        <strain evidence="1 2">HMF4947</strain>
    </source>
</reference>
<evidence type="ECO:0000313" key="2">
    <source>
        <dbReference type="Proteomes" id="UP000441336"/>
    </source>
</evidence>
<dbReference type="Proteomes" id="UP000441336">
    <property type="component" value="Unassembled WGS sequence"/>
</dbReference>
<sequence length="182" mass="20066">MSPSTVVYNPTHAPEWPPLPTWRAAFLGALGLNGNVTDAAKAAGIARDTAYKAKARNSDFAADWQTAEKIASDVLLREAWRRAVEGGRTYKFTKDGDPIMHPETGEPYYEMVYSDALLTLLLKARLPEQFSDKLRVEQTIKQEPAYDLSKLTPEDKLALLAMKRRLAAAQAETNGEEGLADG</sequence>
<accession>A0A7K1TID7</accession>
<keyword evidence="2" id="KW-1185">Reference proteome</keyword>
<gene>
    <name evidence="1" type="ORF">GO988_17285</name>
</gene>
<evidence type="ECO:0000313" key="1">
    <source>
        <dbReference type="EMBL" id="MVN78086.1"/>
    </source>
</evidence>
<evidence type="ECO:0008006" key="3">
    <source>
        <dbReference type="Google" id="ProtNLM"/>
    </source>
</evidence>
<dbReference type="RefSeq" id="WP_157567839.1">
    <property type="nucleotide sequence ID" value="NZ_WQKZ01000004.1"/>
</dbReference>
<dbReference type="AlphaFoldDB" id="A0A7K1TID7"/>
<proteinExistence type="predicted"/>
<comment type="caution">
    <text evidence="1">The sequence shown here is derived from an EMBL/GenBank/DDBJ whole genome shotgun (WGS) entry which is preliminary data.</text>
</comment>
<name>A0A7K1TID7_9BACT</name>